<evidence type="ECO:0000256" key="1">
    <source>
        <dbReference type="ARBA" id="ARBA00004167"/>
    </source>
</evidence>
<evidence type="ECO:0000313" key="9">
    <source>
        <dbReference type="EMBL" id="RCN46403.1"/>
    </source>
</evidence>
<dbReference type="InterPro" id="IPR008166">
    <property type="entry name" value="Glyco_transf_92"/>
</dbReference>
<evidence type="ECO:0000256" key="3">
    <source>
        <dbReference type="ARBA" id="ARBA00022676"/>
    </source>
</evidence>
<keyword evidence="5" id="KW-0812">Transmembrane</keyword>
<evidence type="ECO:0000313" key="10">
    <source>
        <dbReference type="Proteomes" id="UP000252519"/>
    </source>
</evidence>
<evidence type="ECO:0000256" key="7">
    <source>
        <dbReference type="ARBA" id="ARBA00023136"/>
    </source>
</evidence>
<dbReference type="PANTHER" id="PTHR21461">
    <property type="entry name" value="GLYCOSYLTRANSFERASE FAMILY 92 PROTEIN"/>
    <property type="match status" value="1"/>
</dbReference>
<comment type="similarity">
    <text evidence="2 8">Belongs to the glycosyltransferase 92 family.</text>
</comment>
<dbReference type="EMBL" id="JOJR01000080">
    <property type="protein sequence ID" value="RCN46403.1"/>
    <property type="molecule type" value="Genomic_DNA"/>
</dbReference>
<dbReference type="PANTHER" id="PTHR21461:SF8">
    <property type="entry name" value="DOLICHYL-PHOSPHATE-MANNOSE--PROTEIN MANNOSYLTRANSFERASE-RELATED"/>
    <property type="match status" value="1"/>
</dbReference>
<name>A0A368GPV0_ANCCA</name>
<gene>
    <name evidence="9" type="ORF">ANCCAN_07581</name>
</gene>
<sequence length="458" mass="52444">MRAKFVARLLVAFLFVAIVAFVLLLCHQLIRGHSVKKSDDFTYQPPKEPSHLIQRSVLLRYGDTDPLVIFSAHSHHDNITIILASYGYMMRRLFCRLFDDQKQEILPAAQTVVFPEFTVRCPASGSARFAAVSLNADDNVPASEMHSIEPASTGASRNFLCGASLPAIHRAIENLILAGKQQHFFSVCMAPLWGNAPKWLMLIEFIEYYLLQGAEHFFIYKQHVDELTMTLLDKYIREGVADVVEVSEATNCLKRHRCRHEMQLQDCVFRSRGRSKWVAMVDLDERISVNSSNTLKQYIRYAFVGQAKKSFFRSVDDGSFGELRFRCRWVLRYAEIPADPETWSKEGARIPMAIWHNTSHVAPLNHTTKSIIRPEMVEGMGVHQVLRFTPPATVFLVPPEQAVVRHYRNIQGWTFFLKEAEGFGSFEPTEVASNVIERLQERVLQEVDRLFLDKHSIV</sequence>
<dbReference type="OrthoDB" id="5833770at2759"/>
<reference evidence="9 10" key="1">
    <citation type="submission" date="2014-10" db="EMBL/GenBank/DDBJ databases">
        <title>Draft genome of the hookworm Ancylostoma caninum.</title>
        <authorList>
            <person name="Mitreva M."/>
        </authorList>
    </citation>
    <scope>NUCLEOTIDE SEQUENCE [LARGE SCALE GENOMIC DNA]</scope>
    <source>
        <strain evidence="9 10">Baltimore</strain>
    </source>
</reference>
<dbReference type="GO" id="GO:0005737">
    <property type="term" value="C:cytoplasm"/>
    <property type="evidence" value="ECO:0007669"/>
    <property type="project" value="TreeGrafter"/>
</dbReference>
<evidence type="ECO:0000256" key="4">
    <source>
        <dbReference type="ARBA" id="ARBA00022679"/>
    </source>
</evidence>
<keyword evidence="3 8" id="KW-0328">Glycosyltransferase</keyword>
<dbReference type="GO" id="GO:0016020">
    <property type="term" value="C:membrane"/>
    <property type="evidence" value="ECO:0007669"/>
    <property type="project" value="UniProtKB-SubCell"/>
</dbReference>
<organism evidence="9 10">
    <name type="scientific">Ancylostoma caninum</name>
    <name type="common">Dog hookworm</name>
    <dbReference type="NCBI Taxonomy" id="29170"/>
    <lineage>
        <taxon>Eukaryota</taxon>
        <taxon>Metazoa</taxon>
        <taxon>Ecdysozoa</taxon>
        <taxon>Nematoda</taxon>
        <taxon>Chromadorea</taxon>
        <taxon>Rhabditida</taxon>
        <taxon>Rhabditina</taxon>
        <taxon>Rhabditomorpha</taxon>
        <taxon>Strongyloidea</taxon>
        <taxon>Ancylostomatidae</taxon>
        <taxon>Ancylostomatinae</taxon>
        <taxon>Ancylostoma</taxon>
    </lineage>
</organism>
<dbReference type="Pfam" id="PF01697">
    <property type="entry name" value="Glyco_transf_92"/>
    <property type="match status" value="1"/>
</dbReference>
<keyword evidence="10" id="KW-1185">Reference proteome</keyword>
<keyword evidence="6" id="KW-1133">Transmembrane helix</keyword>
<evidence type="ECO:0000256" key="6">
    <source>
        <dbReference type="ARBA" id="ARBA00022989"/>
    </source>
</evidence>
<evidence type="ECO:0000256" key="2">
    <source>
        <dbReference type="ARBA" id="ARBA00007647"/>
    </source>
</evidence>
<dbReference type="Proteomes" id="UP000252519">
    <property type="component" value="Unassembled WGS sequence"/>
</dbReference>
<proteinExistence type="inferred from homology"/>
<dbReference type="EC" id="2.4.1.-" evidence="8"/>
<keyword evidence="4 8" id="KW-0808">Transferase</keyword>
<dbReference type="AlphaFoldDB" id="A0A368GPV0"/>
<protein>
    <recommendedName>
        <fullName evidence="8">Glycosyltransferase family 92 protein</fullName>
        <ecNumber evidence="8">2.4.1.-</ecNumber>
    </recommendedName>
</protein>
<comment type="caution">
    <text evidence="9">The sequence shown here is derived from an EMBL/GenBank/DDBJ whole genome shotgun (WGS) entry which is preliminary data.</text>
</comment>
<accession>A0A368GPV0</accession>
<keyword evidence="7" id="KW-0472">Membrane</keyword>
<evidence type="ECO:0000256" key="5">
    <source>
        <dbReference type="ARBA" id="ARBA00022692"/>
    </source>
</evidence>
<comment type="subcellular location">
    <subcellularLocation>
        <location evidence="1">Membrane</location>
        <topology evidence="1">Single-pass membrane protein</topology>
    </subcellularLocation>
</comment>
<dbReference type="GO" id="GO:0016757">
    <property type="term" value="F:glycosyltransferase activity"/>
    <property type="evidence" value="ECO:0007669"/>
    <property type="project" value="UniProtKB-UniRule"/>
</dbReference>
<evidence type="ECO:0000256" key="8">
    <source>
        <dbReference type="RuleBase" id="RU366017"/>
    </source>
</evidence>